<keyword evidence="7" id="KW-1185">Reference proteome</keyword>
<comment type="caution">
    <text evidence="6">The sequence shown here is derived from an EMBL/GenBank/DDBJ whole genome shotgun (WGS) entry which is preliminary data.</text>
</comment>
<proteinExistence type="inferred from homology"/>
<dbReference type="RefSeq" id="WP_148772324.1">
    <property type="nucleotide sequence ID" value="NZ_VSSS01000018.1"/>
</dbReference>
<evidence type="ECO:0000313" key="7">
    <source>
        <dbReference type="Proteomes" id="UP000324758"/>
    </source>
</evidence>
<dbReference type="NCBIfam" id="TIGR02779">
    <property type="entry name" value="NHEJ_ligase_lig"/>
    <property type="match status" value="1"/>
</dbReference>
<dbReference type="InterPro" id="IPR012309">
    <property type="entry name" value="DNA_ligase_ATP-dep_C"/>
</dbReference>
<evidence type="ECO:0000259" key="5">
    <source>
        <dbReference type="PROSITE" id="PS50160"/>
    </source>
</evidence>
<dbReference type="InterPro" id="IPR012310">
    <property type="entry name" value="DNA_ligase_ATP-dep_cent"/>
</dbReference>
<dbReference type="PANTHER" id="PTHR45674">
    <property type="entry name" value="DNA LIGASE 1/3 FAMILY MEMBER"/>
    <property type="match status" value="1"/>
</dbReference>
<dbReference type="Pfam" id="PF04679">
    <property type="entry name" value="DNA_ligase_A_C"/>
    <property type="match status" value="1"/>
</dbReference>
<dbReference type="Gene3D" id="3.30.470.30">
    <property type="entry name" value="DNA ligase/mRNA capping enzyme"/>
    <property type="match status" value="1"/>
</dbReference>
<dbReference type="Pfam" id="PF01068">
    <property type="entry name" value="DNA_ligase_A_M"/>
    <property type="match status" value="1"/>
</dbReference>
<dbReference type="InterPro" id="IPR050191">
    <property type="entry name" value="ATP-dep_DNA_ligase"/>
</dbReference>
<protein>
    <recommendedName>
        <fullName evidence="2">DNA ligase (ATP)</fullName>
        <ecNumber evidence="2">6.5.1.1</ecNumber>
    </recommendedName>
</protein>
<feature type="domain" description="ATP-dependent DNA ligase family profile" evidence="5">
    <location>
        <begin position="112"/>
        <end position="199"/>
    </location>
</feature>
<comment type="catalytic activity">
    <reaction evidence="4">
        <text>ATP + (deoxyribonucleotide)n-3'-hydroxyl + 5'-phospho-(deoxyribonucleotide)m = (deoxyribonucleotide)n+m + AMP + diphosphate.</text>
        <dbReference type="EC" id="6.5.1.1"/>
    </reaction>
</comment>
<evidence type="ECO:0000256" key="3">
    <source>
        <dbReference type="ARBA" id="ARBA00022598"/>
    </source>
</evidence>
<dbReference type="GO" id="GO:0006281">
    <property type="term" value="P:DNA repair"/>
    <property type="evidence" value="ECO:0007669"/>
    <property type="project" value="InterPro"/>
</dbReference>
<dbReference type="CDD" id="cd07971">
    <property type="entry name" value="OBF_DNA_ligase_LigD"/>
    <property type="match status" value="1"/>
</dbReference>
<evidence type="ECO:0000256" key="1">
    <source>
        <dbReference type="ARBA" id="ARBA00007572"/>
    </source>
</evidence>
<dbReference type="AlphaFoldDB" id="A0A5D3KLN1"/>
<dbReference type="Gene3D" id="3.30.1490.70">
    <property type="match status" value="1"/>
</dbReference>
<dbReference type="Gene3D" id="2.40.50.140">
    <property type="entry name" value="Nucleic acid-binding proteins"/>
    <property type="match status" value="1"/>
</dbReference>
<evidence type="ECO:0000256" key="4">
    <source>
        <dbReference type="ARBA" id="ARBA00034003"/>
    </source>
</evidence>
<dbReference type="CDD" id="cd07906">
    <property type="entry name" value="Adenylation_DNA_ligase_LigD_LigC"/>
    <property type="match status" value="1"/>
</dbReference>
<dbReference type="PROSITE" id="PS50160">
    <property type="entry name" value="DNA_LIGASE_A3"/>
    <property type="match status" value="1"/>
</dbReference>
<dbReference type="EMBL" id="VSSS01000018">
    <property type="protein sequence ID" value="TYL96661.1"/>
    <property type="molecule type" value="Genomic_DNA"/>
</dbReference>
<dbReference type="PANTHER" id="PTHR45674:SF4">
    <property type="entry name" value="DNA LIGASE 1"/>
    <property type="match status" value="1"/>
</dbReference>
<dbReference type="GO" id="GO:0006310">
    <property type="term" value="P:DNA recombination"/>
    <property type="evidence" value="ECO:0007669"/>
    <property type="project" value="InterPro"/>
</dbReference>
<dbReference type="SUPFAM" id="SSF56091">
    <property type="entry name" value="DNA ligase/mRNA capping enzyme, catalytic domain"/>
    <property type="match status" value="1"/>
</dbReference>
<dbReference type="InterPro" id="IPR012340">
    <property type="entry name" value="NA-bd_OB-fold"/>
</dbReference>
<dbReference type="EC" id="6.5.1.1" evidence="2"/>
<dbReference type="GO" id="GO:0003910">
    <property type="term" value="F:DNA ligase (ATP) activity"/>
    <property type="evidence" value="ECO:0007669"/>
    <property type="project" value="UniProtKB-EC"/>
</dbReference>
<organism evidence="6 7">
    <name type="scientific">Bradyrhizobium rifense</name>
    <dbReference type="NCBI Taxonomy" id="515499"/>
    <lineage>
        <taxon>Bacteria</taxon>
        <taxon>Pseudomonadati</taxon>
        <taxon>Pseudomonadota</taxon>
        <taxon>Alphaproteobacteria</taxon>
        <taxon>Hyphomicrobiales</taxon>
        <taxon>Nitrobacteraceae</taxon>
        <taxon>Bradyrhizobium</taxon>
    </lineage>
</organism>
<keyword evidence="3 6" id="KW-0436">Ligase</keyword>
<dbReference type="GO" id="GO:0005524">
    <property type="term" value="F:ATP binding"/>
    <property type="evidence" value="ECO:0007669"/>
    <property type="project" value="InterPro"/>
</dbReference>
<comment type="similarity">
    <text evidence="1">Belongs to the ATP-dependent DNA ligase family.</text>
</comment>
<sequence>MAFQRKKTGAALGEKAPFPAFVEPALASSIEKVPSGSRWIHEIKFDGYRVQVHLHNQAVNVFTRRGHDWTTRFMKVAHDAWHIKAGSAILDGEIVVPAADGTTDFSVLQNELKGKSTSIVLVAFDLLYLNGRDLRKLPLLHRKAELKKIVAGTDVQFSESFEIEGQDMFAHACKVGLEGVVSKVRDSVYASGCGNNWVKKTCAQRETLTIAGFALDEGKWDGIYLGRRKGEDLVYAGKVDHGFDKASAADLQKRLKPLVRKTQPYSKRIAHKGVWVEPKLLAEIEYRAKSAEGKVRHPFFKGLREDL</sequence>
<reference evidence="6 7" key="1">
    <citation type="submission" date="2019-08" db="EMBL/GenBank/DDBJ databases">
        <title>Bradyrhizobium hipponensis sp. nov., a rhizobium isolated from a Lupinus angustifolius root nodule in Tunisia.</title>
        <authorList>
            <person name="Off K."/>
            <person name="Rejili M."/>
            <person name="Mars M."/>
            <person name="Brachmann A."/>
            <person name="Marin M."/>
        </authorList>
    </citation>
    <scope>NUCLEOTIDE SEQUENCE [LARGE SCALE GENOMIC DNA]</scope>
    <source>
        <strain evidence="6 7">CTAW71</strain>
    </source>
</reference>
<dbReference type="OrthoDB" id="9802472at2"/>
<dbReference type="SUPFAM" id="SSF50249">
    <property type="entry name" value="Nucleic acid-binding proteins"/>
    <property type="match status" value="1"/>
</dbReference>
<gene>
    <name evidence="6" type="ORF">FXB40_11540</name>
</gene>
<accession>A0A5D3KLN1</accession>
<dbReference type="InterPro" id="IPR014146">
    <property type="entry name" value="LigD_ligase_dom"/>
</dbReference>
<evidence type="ECO:0000256" key="2">
    <source>
        <dbReference type="ARBA" id="ARBA00012727"/>
    </source>
</evidence>
<name>A0A5D3KLN1_9BRAD</name>
<evidence type="ECO:0000313" key="6">
    <source>
        <dbReference type="EMBL" id="TYL96661.1"/>
    </source>
</evidence>
<dbReference type="Proteomes" id="UP000324758">
    <property type="component" value="Unassembled WGS sequence"/>
</dbReference>